<dbReference type="Proteomes" id="UP001652626">
    <property type="component" value="Chromosome 13"/>
</dbReference>
<accession>A0ABM4AN77</accession>
<sequence length="471" mass="53668">MCKILFFWYVTCILSVEPATLDGKVQQYFSSDVFKALQKQWQGNRKSFENAIVLALKDNYGYRGMNVYVRRAADSFRMAKGLFLTDNVVDVLLFDVSLTSIPHLNMPEVTFALASNVLKVEAGLSQMIVQSSYMLFRNQSDILSTVPQNPYEKSPFAYEQVDNTGMLAIVADDCKLVGFALAKMSGQSINLGHDTFQVKDCTFSVEISSKSQGIKKPVIAPYFSKKQGKELEFMLTKPIRGELMPKLQAAVFTYVNTSLIFGDHLAKFREYQNGIFKETTKNTTRFVRNINNVTLAYQEESIEMEPLEVSYNYKCPDGICKLSISVYNVTLNGLDTLYSAQSGGPFKFQTPMIAEAIRFNSIMVNGHLSFDDHNFKAEHEFFAEIKDVTVNFQIDLTKYEPTFDFMNWRTLEHSVIEMETHVHDRRAANAFVNGYLINKVPNVLEGHLLDMYVKFRNSTDQKLSNVNVYCH</sequence>
<dbReference type="GeneID" id="135193593"/>
<dbReference type="RefSeq" id="XP_064072754.1">
    <property type="nucleotide sequence ID" value="XM_064216684.1"/>
</dbReference>
<reference evidence="3" key="1">
    <citation type="submission" date="2025-08" db="UniProtKB">
        <authorList>
            <consortium name="RefSeq"/>
        </authorList>
    </citation>
    <scope>IDENTIFICATION</scope>
    <source>
        <tissue evidence="3">Whole body</tissue>
    </source>
</reference>
<organism evidence="2 3">
    <name type="scientific">Vanessa tameamea</name>
    <name type="common">Kamehameha butterfly</name>
    <dbReference type="NCBI Taxonomy" id="334116"/>
    <lineage>
        <taxon>Eukaryota</taxon>
        <taxon>Metazoa</taxon>
        <taxon>Ecdysozoa</taxon>
        <taxon>Arthropoda</taxon>
        <taxon>Hexapoda</taxon>
        <taxon>Insecta</taxon>
        <taxon>Pterygota</taxon>
        <taxon>Neoptera</taxon>
        <taxon>Endopterygota</taxon>
        <taxon>Lepidoptera</taxon>
        <taxon>Glossata</taxon>
        <taxon>Ditrysia</taxon>
        <taxon>Papilionoidea</taxon>
        <taxon>Nymphalidae</taxon>
        <taxon>Nymphalinae</taxon>
        <taxon>Vanessa</taxon>
    </lineage>
</organism>
<proteinExistence type="predicted"/>
<feature type="signal peptide" evidence="1">
    <location>
        <begin position="1"/>
        <end position="18"/>
    </location>
</feature>
<evidence type="ECO:0000313" key="3">
    <source>
        <dbReference type="RefSeq" id="XP_064072754.1"/>
    </source>
</evidence>
<evidence type="ECO:0000256" key="1">
    <source>
        <dbReference type="SAM" id="SignalP"/>
    </source>
</evidence>
<keyword evidence="2" id="KW-1185">Reference proteome</keyword>
<keyword evidence="1" id="KW-0732">Signal</keyword>
<protein>
    <submittedName>
        <fullName evidence="3">Uncharacterized protein LOC135193593</fullName>
    </submittedName>
</protein>
<feature type="chain" id="PRO_5045475714" evidence="1">
    <location>
        <begin position="19"/>
        <end position="471"/>
    </location>
</feature>
<gene>
    <name evidence="3" type="primary">LOC135193593</name>
</gene>
<evidence type="ECO:0000313" key="2">
    <source>
        <dbReference type="Proteomes" id="UP001652626"/>
    </source>
</evidence>
<name>A0ABM4AN77_VANTA</name>